<keyword evidence="3" id="KW-1133">Transmembrane helix</keyword>
<dbReference type="SUPFAM" id="SSF50494">
    <property type="entry name" value="Trypsin-like serine proteases"/>
    <property type="match status" value="1"/>
</dbReference>
<gene>
    <name evidence="5" type="ORF">OXX778_LOCUS13750</name>
</gene>
<dbReference type="OrthoDB" id="6339452at2759"/>
<feature type="transmembrane region" description="Helical" evidence="3">
    <location>
        <begin position="92"/>
        <end position="120"/>
    </location>
</feature>
<dbReference type="PROSITE" id="PS50240">
    <property type="entry name" value="TRYPSIN_DOM"/>
    <property type="match status" value="1"/>
</dbReference>
<dbReference type="InterPro" id="IPR009003">
    <property type="entry name" value="Peptidase_S1_PA"/>
</dbReference>
<dbReference type="InterPro" id="IPR001254">
    <property type="entry name" value="Trypsin_dom"/>
</dbReference>
<dbReference type="GO" id="GO:0004252">
    <property type="term" value="F:serine-type endopeptidase activity"/>
    <property type="evidence" value="ECO:0007669"/>
    <property type="project" value="InterPro"/>
</dbReference>
<dbReference type="PANTHER" id="PTHR24252:SF10">
    <property type="entry name" value="SERINE PROTEASE 56"/>
    <property type="match status" value="1"/>
</dbReference>
<dbReference type="CDD" id="cd00190">
    <property type="entry name" value="Tryp_SPc"/>
    <property type="match status" value="1"/>
</dbReference>
<dbReference type="FunFam" id="2.40.10.10:FF:000002">
    <property type="entry name" value="Transmembrane protease serine"/>
    <property type="match status" value="1"/>
</dbReference>
<comment type="similarity">
    <text evidence="2">Belongs to the peptidase S1 family. CLIP subfamily.</text>
</comment>
<comment type="caution">
    <text evidence="5">The sequence shown here is derived from an EMBL/GenBank/DDBJ whole genome shotgun (WGS) entry which is preliminary data.</text>
</comment>
<reference evidence="5" key="1">
    <citation type="submission" date="2021-02" db="EMBL/GenBank/DDBJ databases">
        <authorList>
            <person name="Nowell W R."/>
        </authorList>
    </citation>
    <scope>NUCLEOTIDE SEQUENCE</scope>
    <source>
        <strain evidence="5">Ploen Becks lab</strain>
    </source>
</reference>
<feature type="domain" description="Peptidase S1" evidence="4">
    <location>
        <begin position="173"/>
        <end position="430"/>
    </location>
</feature>
<sequence length="430" mass="47852">MDLKYDTSHFGHTATLDLKKIKKDKKRPKIDDLNETDVSINHLKFFPTESTDPKEFNVSIQDDPSPYSIKNNKYIVSETDKISKTPKNTSKYCCVVTIGSIALLLCAALITVAVCLSIFLNKKNENINTLNLTGKSDDFSKQINTTKENCSYGFTGLNCDECGRIFYKNNLKIVGGVKAVAHSWPSMVLIVFRYKFIIDNSILFTRQASCGVEYTRNGVEHLYKVNPNEYFPDYQSMYTVYLGLQNLSGIFDGGKVHGHILRIKSFIQHPNFDSESSLNDIAIIKLEKDVTLNEQIQPACLPKPNVLFYPPNTNIPVFAVGWGSLIYGGSPSNELQNVNITLYSGSSCRNVSPSWNKNWSTQICAGKLEGGTDTCNGDSGGPIFFKDFVNGVLKYVLVGITSYGDGCAFPDLPGVYTRVSAYVQWINLLS</sequence>
<organism evidence="5 6">
    <name type="scientific">Brachionus calyciflorus</name>
    <dbReference type="NCBI Taxonomy" id="104777"/>
    <lineage>
        <taxon>Eukaryota</taxon>
        <taxon>Metazoa</taxon>
        <taxon>Spiralia</taxon>
        <taxon>Gnathifera</taxon>
        <taxon>Rotifera</taxon>
        <taxon>Eurotatoria</taxon>
        <taxon>Monogononta</taxon>
        <taxon>Pseudotrocha</taxon>
        <taxon>Ploima</taxon>
        <taxon>Brachionidae</taxon>
        <taxon>Brachionus</taxon>
    </lineage>
</organism>
<dbReference type="InterPro" id="IPR043504">
    <property type="entry name" value="Peptidase_S1_PA_chymotrypsin"/>
</dbReference>
<dbReference type="AlphaFoldDB" id="A0A814D0M3"/>
<keyword evidence="3" id="KW-0472">Membrane</keyword>
<accession>A0A814D0M3</accession>
<evidence type="ECO:0000259" key="4">
    <source>
        <dbReference type="PROSITE" id="PS50240"/>
    </source>
</evidence>
<keyword evidence="3" id="KW-0812">Transmembrane</keyword>
<evidence type="ECO:0000256" key="1">
    <source>
        <dbReference type="ARBA" id="ARBA00023157"/>
    </source>
</evidence>
<dbReference type="InterPro" id="IPR001314">
    <property type="entry name" value="Peptidase_S1A"/>
</dbReference>
<evidence type="ECO:0000313" key="6">
    <source>
        <dbReference type="Proteomes" id="UP000663879"/>
    </source>
</evidence>
<dbReference type="EMBL" id="CAJNOC010002700">
    <property type="protein sequence ID" value="CAF0947221.1"/>
    <property type="molecule type" value="Genomic_DNA"/>
</dbReference>
<dbReference type="PANTHER" id="PTHR24252">
    <property type="entry name" value="ACROSIN-RELATED"/>
    <property type="match status" value="1"/>
</dbReference>
<dbReference type="Proteomes" id="UP000663879">
    <property type="component" value="Unassembled WGS sequence"/>
</dbReference>
<keyword evidence="6" id="KW-1185">Reference proteome</keyword>
<dbReference type="SMART" id="SM00020">
    <property type="entry name" value="Tryp_SPc"/>
    <property type="match status" value="1"/>
</dbReference>
<dbReference type="PRINTS" id="PR00722">
    <property type="entry name" value="CHYMOTRYPSIN"/>
</dbReference>
<evidence type="ECO:0000313" key="5">
    <source>
        <dbReference type="EMBL" id="CAF0947221.1"/>
    </source>
</evidence>
<protein>
    <recommendedName>
        <fullName evidence="4">Peptidase S1 domain-containing protein</fullName>
    </recommendedName>
</protein>
<evidence type="ECO:0000256" key="2">
    <source>
        <dbReference type="ARBA" id="ARBA00024195"/>
    </source>
</evidence>
<dbReference type="Gene3D" id="2.40.10.10">
    <property type="entry name" value="Trypsin-like serine proteases"/>
    <property type="match status" value="1"/>
</dbReference>
<dbReference type="InterPro" id="IPR033116">
    <property type="entry name" value="TRYPSIN_SER"/>
</dbReference>
<proteinExistence type="inferred from homology"/>
<keyword evidence="1" id="KW-1015">Disulfide bond</keyword>
<name>A0A814D0M3_9BILA</name>
<dbReference type="PROSITE" id="PS00135">
    <property type="entry name" value="TRYPSIN_SER"/>
    <property type="match status" value="1"/>
</dbReference>
<evidence type="ECO:0000256" key="3">
    <source>
        <dbReference type="SAM" id="Phobius"/>
    </source>
</evidence>
<dbReference type="GO" id="GO:0006508">
    <property type="term" value="P:proteolysis"/>
    <property type="evidence" value="ECO:0007669"/>
    <property type="project" value="InterPro"/>
</dbReference>
<dbReference type="Pfam" id="PF00089">
    <property type="entry name" value="Trypsin"/>
    <property type="match status" value="1"/>
</dbReference>